<proteinExistence type="predicted"/>
<dbReference type="Gene3D" id="1.20.1720.10">
    <property type="entry name" value="Multidrug resistance protein D"/>
    <property type="match status" value="1"/>
</dbReference>
<dbReference type="Pfam" id="PF07690">
    <property type="entry name" value="MFS_1"/>
    <property type="match status" value="1"/>
</dbReference>
<evidence type="ECO:0000256" key="2">
    <source>
        <dbReference type="ARBA" id="ARBA00022448"/>
    </source>
</evidence>
<feature type="domain" description="Major facilitator superfamily (MFS) profile" evidence="7">
    <location>
        <begin position="1"/>
        <end position="173"/>
    </location>
</feature>
<dbReference type="InterPro" id="IPR036259">
    <property type="entry name" value="MFS_trans_sf"/>
</dbReference>
<keyword evidence="4 6" id="KW-1133">Transmembrane helix</keyword>
<keyword evidence="2" id="KW-0813">Transport</keyword>
<sequence length="173" mass="18859">MTSCQAQVGQTVEPGMRLLSLVTELIWIDTNFKETQVANMHVGDVATIHVDGLDGKKFNRHVDSFFAILASLACSSAWNLDSMIVFRVLQGFTGGALIPMAFTLIVTLLPAEKRPIGMALFGVTATFAPAIGPTLGGWLTEVFSWHYIFYLNVIPGLDFSVVFISFRSQAVGE</sequence>
<dbReference type="PANTHER" id="PTHR42718">
    <property type="entry name" value="MAJOR FACILITATOR SUPERFAMILY MULTIDRUG TRANSPORTER MFSC"/>
    <property type="match status" value="1"/>
</dbReference>
<reference evidence="8" key="1">
    <citation type="submission" date="2015-10" db="EMBL/GenBank/DDBJ databases">
        <authorList>
            <person name="Gilbert D.G."/>
        </authorList>
    </citation>
    <scope>NUCLEOTIDE SEQUENCE</scope>
</reference>
<feature type="transmembrane region" description="Helical" evidence="6">
    <location>
        <begin position="92"/>
        <end position="111"/>
    </location>
</feature>
<evidence type="ECO:0000259" key="7">
    <source>
        <dbReference type="PROSITE" id="PS50850"/>
    </source>
</evidence>
<evidence type="ECO:0000256" key="6">
    <source>
        <dbReference type="SAM" id="Phobius"/>
    </source>
</evidence>
<dbReference type="PROSITE" id="PS50850">
    <property type="entry name" value="MFS"/>
    <property type="match status" value="1"/>
</dbReference>
<dbReference type="PANTHER" id="PTHR42718:SF9">
    <property type="entry name" value="MAJOR FACILITATOR SUPERFAMILY MULTIDRUG TRANSPORTER MFSC"/>
    <property type="match status" value="1"/>
</dbReference>
<comment type="subcellular location">
    <subcellularLocation>
        <location evidence="1">Membrane</location>
        <topology evidence="1">Multi-pass membrane protein</topology>
    </subcellularLocation>
</comment>
<accession>A0A161K4W5</accession>
<keyword evidence="5 6" id="KW-0472">Membrane</keyword>
<feature type="transmembrane region" description="Helical" evidence="6">
    <location>
        <begin position="65"/>
        <end position="86"/>
    </location>
</feature>
<dbReference type="GO" id="GO:0022857">
    <property type="term" value="F:transmembrane transporter activity"/>
    <property type="evidence" value="ECO:0007669"/>
    <property type="project" value="InterPro"/>
</dbReference>
<evidence type="ECO:0000256" key="4">
    <source>
        <dbReference type="ARBA" id="ARBA00022989"/>
    </source>
</evidence>
<evidence type="ECO:0000256" key="3">
    <source>
        <dbReference type="ARBA" id="ARBA00022692"/>
    </source>
</evidence>
<organism evidence="8">
    <name type="scientific">hydrothermal vent metagenome</name>
    <dbReference type="NCBI Taxonomy" id="652676"/>
    <lineage>
        <taxon>unclassified sequences</taxon>
        <taxon>metagenomes</taxon>
        <taxon>ecological metagenomes</taxon>
    </lineage>
</organism>
<gene>
    <name evidence="8" type="ORF">MGWOODY_Tha2770</name>
</gene>
<feature type="transmembrane region" description="Helical" evidence="6">
    <location>
        <begin position="145"/>
        <end position="166"/>
    </location>
</feature>
<name>A0A161K4W5_9ZZZZ</name>
<evidence type="ECO:0000313" key="8">
    <source>
        <dbReference type="EMBL" id="CUS42896.1"/>
    </source>
</evidence>
<dbReference type="GO" id="GO:0016020">
    <property type="term" value="C:membrane"/>
    <property type="evidence" value="ECO:0007669"/>
    <property type="project" value="UniProtKB-SubCell"/>
</dbReference>
<dbReference type="SUPFAM" id="SSF103473">
    <property type="entry name" value="MFS general substrate transporter"/>
    <property type="match status" value="1"/>
</dbReference>
<dbReference type="AlphaFoldDB" id="A0A161K4W5"/>
<feature type="transmembrane region" description="Helical" evidence="6">
    <location>
        <begin position="118"/>
        <end position="139"/>
    </location>
</feature>
<dbReference type="InterPro" id="IPR011701">
    <property type="entry name" value="MFS"/>
</dbReference>
<evidence type="ECO:0000256" key="1">
    <source>
        <dbReference type="ARBA" id="ARBA00004141"/>
    </source>
</evidence>
<dbReference type="Gene3D" id="2.40.30.170">
    <property type="match status" value="1"/>
</dbReference>
<evidence type="ECO:0000256" key="5">
    <source>
        <dbReference type="ARBA" id="ARBA00023136"/>
    </source>
</evidence>
<dbReference type="EMBL" id="CZQC01000072">
    <property type="protein sequence ID" value="CUS42896.1"/>
    <property type="molecule type" value="Genomic_DNA"/>
</dbReference>
<dbReference type="InterPro" id="IPR020846">
    <property type="entry name" value="MFS_dom"/>
</dbReference>
<keyword evidence="3 6" id="KW-0812">Transmembrane</keyword>
<protein>
    <submittedName>
        <fullName evidence="8">Inner membrane component of tripartite multidrug resistance system</fullName>
    </submittedName>
</protein>